<comment type="caution">
    <text evidence="5">The sequence shown here is derived from an EMBL/GenBank/DDBJ whole genome shotgun (WGS) entry which is preliminary data.</text>
</comment>
<dbReference type="Pfam" id="PF12833">
    <property type="entry name" value="HTH_18"/>
    <property type="match status" value="1"/>
</dbReference>
<dbReference type="Gene3D" id="1.10.10.60">
    <property type="entry name" value="Homeodomain-like"/>
    <property type="match status" value="2"/>
</dbReference>
<name>A0ABR7JTD8_9FIRM</name>
<proteinExistence type="predicted"/>
<dbReference type="InterPro" id="IPR018060">
    <property type="entry name" value="HTH_AraC"/>
</dbReference>
<keyword evidence="6" id="KW-1185">Reference proteome</keyword>
<protein>
    <submittedName>
        <fullName evidence="5">Helix-turn-helix domain-containing protein</fullName>
    </submittedName>
</protein>
<feature type="domain" description="HTH araC/xylS-type" evidence="4">
    <location>
        <begin position="309"/>
        <end position="407"/>
    </location>
</feature>
<dbReference type="Proteomes" id="UP000609849">
    <property type="component" value="Unassembled WGS sequence"/>
</dbReference>
<sequence>MVSSNNINQNIDFIFDIIFDTLGLPLYFFDKFGTLKLSKSKYYNINNETFSILPKLFELNTYNPIPVIKSTIYMENFLSISILINNEFYGTLILGPCLYAPITEENIKSILSNNVSIYDKNTLLKYYSSLPIKTFSELVNISILTYYLIYNKKLNFESVLKENYYNDNIINIINKNIELSASLSRQNDEFHHSIVHEKTIMDCIRNGNKEKLLRIMSEPSEGNYGILAKNNPMRSLKNLLITSATLLTRAAIDGGMDTEIAYTLSDSYIQLIEEFNTVNDLNNLRITMSCDFADRVSNLKYINYPKTITHCISYIHKNIYNSISLESICNHLNFNSSYISRYFRKEVGVTISEFILKEKVEEAKRLLLSSDYSILEISVLLNFNDQSYFTKIFKRFTKTTPKKYRDTNKIK</sequence>
<dbReference type="SMART" id="SM00342">
    <property type="entry name" value="HTH_ARAC"/>
    <property type="match status" value="1"/>
</dbReference>
<gene>
    <name evidence="5" type="ORF">H8923_14130</name>
</gene>
<evidence type="ECO:0000313" key="6">
    <source>
        <dbReference type="Proteomes" id="UP000609849"/>
    </source>
</evidence>
<keyword evidence="2" id="KW-0238">DNA-binding</keyword>
<evidence type="ECO:0000259" key="4">
    <source>
        <dbReference type="PROSITE" id="PS01124"/>
    </source>
</evidence>
<dbReference type="InterPro" id="IPR018062">
    <property type="entry name" value="HTH_AraC-typ_CS"/>
</dbReference>
<evidence type="ECO:0000256" key="1">
    <source>
        <dbReference type="ARBA" id="ARBA00023015"/>
    </source>
</evidence>
<evidence type="ECO:0000256" key="2">
    <source>
        <dbReference type="ARBA" id="ARBA00023125"/>
    </source>
</evidence>
<dbReference type="PANTHER" id="PTHR43280:SF34">
    <property type="entry name" value="ARAC-FAMILY TRANSCRIPTIONAL REGULATOR"/>
    <property type="match status" value="1"/>
</dbReference>
<dbReference type="EMBL" id="JACRWE010000008">
    <property type="protein sequence ID" value="MBC5997896.1"/>
    <property type="molecule type" value="Genomic_DNA"/>
</dbReference>
<evidence type="ECO:0000313" key="5">
    <source>
        <dbReference type="EMBL" id="MBC5997896.1"/>
    </source>
</evidence>
<dbReference type="PANTHER" id="PTHR43280">
    <property type="entry name" value="ARAC-FAMILY TRANSCRIPTIONAL REGULATOR"/>
    <property type="match status" value="1"/>
</dbReference>
<dbReference type="PROSITE" id="PS01124">
    <property type="entry name" value="HTH_ARAC_FAMILY_2"/>
    <property type="match status" value="1"/>
</dbReference>
<dbReference type="InterPro" id="IPR009057">
    <property type="entry name" value="Homeodomain-like_sf"/>
</dbReference>
<keyword evidence="1" id="KW-0805">Transcription regulation</keyword>
<dbReference type="PROSITE" id="PS00041">
    <property type="entry name" value="HTH_ARAC_FAMILY_1"/>
    <property type="match status" value="1"/>
</dbReference>
<evidence type="ECO:0000256" key="3">
    <source>
        <dbReference type="ARBA" id="ARBA00023163"/>
    </source>
</evidence>
<reference evidence="5 6" key="1">
    <citation type="submission" date="2020-08" db="EMBL/GenBank/DDBJ databases">
        <authorList>
            <person name="Liu C."/>
            <person name="Sun Q."/>
        </authorList>
    </citation>
    <scope>NUCLEOTIDE SEQUENCE [LARGE SCALE GENOMIC DNA]</scope>
    <source>
        <strain evidence="5 6">NSJ-18</strain>
    </source>
</reference>
<keyword evidence="3" id="KW-0804">Transcription</keyword>
<dbReference type="RefSeq" id="WP_153972582.1">
    <property type="nucleotide sequence ID" value="NZ_JACRWE010000008.1"/>
</dbReference>
<dbReference type="SUPFAM" id="SSF46689">
    <property type="entry name" value="Homeodomain-like"/>
    <property type="match status" value="2"/>
</dbReference>
<accession>A0ABR7JTD8</accession>
<organism evidence="5 6">
    <name type="scientific">Romboutsia faecis</name>
    <dbReference type="NCBI Taxonomy" id="2764597"/>
    <lineage>
        <taxon>Bacteria</taxon>
        <taxon>Bacillati</taxon>
        <taxon>Bacillota</taxon>
        <taxon>Clostridia</taxon>
        <taxon>Peptostreptococcales</taxon>
        <taxon>Peptostreptococcaceae</taxon>
        <taxon>Romboutsia</taxon>
    </lineage>
</organism>